<evidence type="ECO:0000256" key="8">
    <source>
        <dbReference type="SAM" id="Phobius"/>
    </source>
</evidence>
<keyword evidence="3 8" id="KW-0812">Transmembrane</keyword>
<evidence type="ECO:0000256" key="4">
    <source>
        <dbReference type="ARBA" id="ARBA00022737"/>
    </source>
</evidence>
<feature type="transmembrane region" description="Helical" evidence="8">
    <location>
        <begin position="169"/>
        <end position="187"/>
    </location>
</feature>
<keyword evidence="5 8" id="KW-1133">Transmembrane helix</keyword>
<evidence type="ECO:0000313" key="10">
    <source>
        <dbReference type="Proteomes" id="UP000193560"/>
    </source>
</evidence>
<evidence type="ECO:0000313" key="9">
    <source>
        <dbReference type="EMBL" id="ORZ10727.1"/>
    </source>
</evidence>
<protein>
    <recommendedName>
        <fullName evidence="11">Mannose-P-dolichol utilization defect 1 protein homolog</fullName>
    </recommendedName>
</protein>
<dbReference type="Proteomes" id="UP000193560">
    <property type="component" value="Unassembled WGS sequence"/>
</dbReference>
<dbReference type="AlphaFoldDB" id="A0A1X2I8H9"/>
<dbReference type="InterPro" id="IPR016817">
    <property type="entry name" value="MannP-dilichol_defect-1"/>
</dbReference>
<reference evidence="9 10" key="1">
    <citation type="submission" date="2016-07" db="EMBL/GenBank/DDBJ databases">
        <title>Pervasive Adenine N6-methylation of Active Genes in Fungi.</title>
        <authorList>
            <consortium name="DOE Joint Genome Institute"/>
            <person name="Mondo S.J."/>
            <person name="Dannebaum R.O."/>
            <person name="Kuo R.C."/>
            <person name="Labutti K."/>
            <person name="Haridas S."/>
            <person name="Kuo A."/>
            <person name="Salamov A."/>
            <person name="Ahrendt S.R."/>
            <person name="Lipzen A."/>
            <person name="Sullivan W."/>
            <person name="Andreopoulos W.B."/>
            <person name="Clum A."/>
            <person name="Lindquist E."/>
            <person name="Daum C."/>
            <person name="Ramamoorthy G.K."/>
            <person name="Gryganskyi A."/>
            <person name="Culley D."/>
            <person name="Magnuson J.K."/>
            <person name="James T.Y."/>
            <person name="O'Malley M.A."/>
            <person name="Stajich J.E."/>
            <person name="Spatafora J.W."/>
            <person name="Visel A."/>
            <person name="Grigoriev I.V."/>
        </authorList>
    </citation>
    <scope>NUCLEOTIDE SEQUENCE [LARGE SCALE GENOMIC DNA]</scope>
    <source>
        <strain evidence="9 10">NRRL 1336</strain>
    </source>
</reference>
<gene>
    <name evidence="9" type="ORF">BCR42DRAFT_421891</name>
</gene>
<keyword evidence="10" id="KW-1185">Reference proteome</keyword>
<dbReference type="SMART" id="SM00679">
    <property type="entry name" value="CTNS"/>
    <property type="match status" value="2"/>
</dbReference>
<keyword evidence="2" id="KW-0813">Transport</keyword>
<organism evidence="9 10">
    <name type="scientific">Absidia repens</name>
    <dbReference type="NCBI Taxonomy" id="90262"/>
    <lineage>
        <taxon>Eukaryota</taxon>
        <taxon>Fungi</taxon>
        <taxon>Fungi incertae sedis</taxon>
        <taxon>Mucoromycota</taxon>
        <taxon>Mucoromycotina</taxon>
        <taxon>Mucoromycetes</taxon>
        <taxon>Mucorales</taxon>
        <taxon>Cunninghamellaceae</taxon>
        <taxon>Absidia</taxon>
    </lineage>
</organism>
<sequence>MSDSFSNDCKTKIVFFFSISKISLSPFLFFFPSSLMFGETLLFCLCVIITSSLAAPIPYPGFFERKNLLPPLLRDPLAALVGETCYVSLVEDFHVTDTVCLKYAFSKVLGFGIVFGSAIIKVPQMVTIISKRSTKGLSLASYYLETYAYIIILAYNLRQRNPFSTYGEVVFIASQNVLITLMIFWYARPPTTTATMTTTSLSESVVWPLLGNLLAFVGVFCILLVPTWIPHWLLASLYAATIPMTLASKLPQIHTNYVNRSTGQLSVFAVLNYFAGTTARVFTTMTELDDSLMLAGNVLASLLNGVLVVQVYIYWGKSIDGSTAANVSYATGVGHVSASYDDKTESKAD</sequence>
<evidence type="ECO:0000256" key="5">
    <source>
        <dbReference type="ARBA" id="ARBA00022989"/>
    </source>
</evidence>
<dbReference type="GO" id="GO:0016020">
    <property type="term" value="C:membrane"/>
    <property type="evidence" value="ECO:0007669"/>
    <property type="project" value="UniProtKB-SubCell"/>
</dbReference>
<proteinExistence type="inferred from homology"/>
<dbReference type="InterPro" id="IPR006603">
    <property type="entry name" value="PQ-loop_rpt"/>
</dbReference>
<keyword evidence="6 8" id="KW-0472">Membrane</keyword>
<evidence type="ECO:0000256" key="6">
    <source>
        <dbReference type="ARBA" id="ARBA00023136"/>
    </source>
</evidence>
<feature type="transmembrane region" description="Helical" evidence="8">
    <location>
        <begin position="294"/>
        <end position="315"/>
    </location>
</feature>
<evidence type="ECO:0000256" key="1">
    <source>
        <dbReference type="ARBA" id="ARBA00004141"/>
    </source>
</evidence>
<feature type="transmembrane region" description="Helical" evidence="8">
    <location>
        <begin position="262"/>
        <end position="282"/>
    </location>
</feature>
<accession>A0A1X2I8H9</accession>
<feature type="transmembrane region" description="Helical" evidence="8">
    <location>
        <begin position="207"/>
        <end position="225"/>
    </location>
</feature>
<dbReference type="OrthoDB" id="271506at2759"/>
<feature type="transmembrane region" description="Helical" evidence="8">
    <location>
        <begin position="140"/>
        <end position="157"/>
    </location>
</feature>
<dbReference type="EMBL" id="MCGE01000023">
    <property type="protein sequence ID" value="ORZ10727.1"/>
    <property type="molecule type" value="Genomic_DNA"/>
</dbReference>
<dbReference type="PANTHER" id="PTHR12226">
    <property type="entry name" value="MANNOSE-P-DOLICHOL UTILIZATION DEFECT 1 LEC35 -RELATED"/>
    <property type="match status" value="1"/>
</dbReference>
<feature type="transmembrane region" description="Helical" evidence="8">
    <location>
        <begin position="12"/>
        <end position="31"/>
    </location>
</feature>
<comment type="similarity">
    <text evidence="7">Belongs to the MPDU1 (TC 2.A.43.3) family.</text>
</comment>
<dbReference type="STRING" id="90262.A0A1X2I8H9"/>
<dbReference type="Gene3D" id="1.20.1280.290">
    <property type="match status" value="2"/>
</dbReference>
<evidence type="ECO:0008006" key="11">
    <source>
        <dbReference type="Google" id="ProtNLM"/>
    </source>
</evidence>
<dbReference type="PANTHER" id="PTHR12226:SF2">
    <property type="entry name" value="MANNOSE-P-DOLICHOL UTILIZATION DEFECT 1 PROTEIN"/>
    <property type="match status" value="1"/>
</dbReference>
<name>A0A1X2I8H9_9FUNG</name>
<evidence type="ECO:0000256" key="2">
    <source>
        <dbReference type="ARBA" id="ARBA00022448"/>
    </source>
</evidence>
<dbReference type="Pfam" id="PF04193">
    <property type="entry name" value="PQ-loop"/>
    <property type="match status" value="2"/>
</dbReference>
<feature type="transmembrane region" description="Helical" evidence="8">
    <location>
        <begin position="108"/>
        <end position="128"/>
    </location>
</feature>
<comment type="subcellular location">
    <subcellularLocation>
        <location evidence="1">Membrane</location>
        <topology evidence="1">Multi-pass membrane protein</topology>
    </subcellularLocation>
</comment>
<keyword evidence="4" id="KW-0677">Repeat</keyword>
<comment type="caution">
    <text evidence="9">The sequence shown here is derived from an EMBL/GenBank/DDBJ whole genome shotgun (WGS) entry which is preliminary data.</text>
</comment>
<evidence type="ECO:0000256" key="3">
    <source>
        <dbReference type="ARBA" id="ARBA00022692"/>
    </source>
</evidence>
<evidence type="ECO:0000256" key="7">
    <source>
        <dbReference type="ARBA" id="ARBA00038475"/>
    </source>
</evidence>
<feature type="transmembrane region" description="Helical" evidence="8">
    <location>
        <begin position="37"/>
        <end position="59"/>
    </location>
</feature>